<organism evidence="2 3">
    <name type="scientific">Streptococcus henryi</name>
    <dbReference type="NCBI Taxonomy" id="439219"/>
    <lineage>
        <taxon>Bacteria</taxon>
        <taxon>Bacillati</taxon>
        <taxon>Bacillota</taxon>
        <taxon>Bacilli</taxon>
        <taxon>Lactobacillales</taxon>
        <taxon>Streptococcaceae</taxon>
        <taxon>Streptococcus</taxon>
    </lineage>
</organism>
<reference evidence="2 3" key="1">
    <citation type="submission" date="2016-10" db="EMBL/GenBank/DDBJ databases">
        <authorList>
            <person name="de Groot N.N."/>
        </authorList>
    </citation>
    <scope>NUCLEOTIDE SEQUENCE [LARGE SCALE GENOMIC DNA]</scope>
    <source>
        <strain evidence="2 3">A-4</strain>
    </source>
</reference>
<dbReference type="Gene3D" id="1.10.1760.20">
    <property type="match status" value="1"/>
</dbReference>
<dbReference type="InterPro" id="IPR012651">
    <property type="entry name" value="Thia_Transptr_ThiT"/>
</dbReference>
<evidence type="ECO:0000313" key="2">
    <source>
        <dbReference type="EMBL" id="SDB15774.1"/>
    </source>
</evidence>
<dbReference type="STRING" id="439219.SAMN02910293_00794"/>
<dbReference type="AlphaFoldDB" id="A0A1G6B551"/>
<feature type="transmembrane region" description="Helical" evidence="1">
    <location>
        <begin position="52"/>
        <end position="72"/>
    </location>
</feature>
<feature type="transmembrane region" description="Helical" evidence="1">
    <location>
        <begin position="148"/>
        <end position="174"/>
    </location>
</feature>
<keyword evidence="1" id="KW-1133">Transmembrane helix</keyword>
<feature type="transmembrane region" description="Helical" evidence="1">
    <location>
        <begin position="30"/>
        <end position="45"/>
    </location>
</feature>
<dbReference type="RefSeq" id="WP_018165307.1">
    <property type="nucleotide sequence ID" value="NZ_FMXP01000009.1"/>
</dbReference>
<sequence length="185" mass="20246">MSKNVSVLVEAAIFAALAMALSMLPDFASWFTPSFGAIPLILFSLRRGPKYGILAGLIWGLLHFVLGKVYYLSISQVLIEYILAFACMGTAGFLTTPLQKALKSQQTKSALLFALSGACLATILRYIWHYVAGIIFWSSYAPEGMSASWYSFTVNGTAGGLTLFFVIISIVILLKSQPKFFQPNH</sequence>
<keyword evidence="1" id="KW-0472">Membrane</keyword>
<dbReference type="Proteomes" id="UP000182508">
    <property type="component" value="Unassembled WGS sequence"/>
</dbReference>
<evidence type="ECO:0000256" key="1">
    <source>
        <dbReference type="SAM" id="Phobius"/>
    </source>
</evidence>
<feature type="transmembrane region" description="Helical" evidence="1">
    <location>
        <begin position="110"/>
        <end position="128"/>
    </location>
</feature>
<accession>A0A1G6B551</accession>
<keyword evidence="1" id="KW-0812">Transmembrane</keyword>
<dbReference type="NCBIfam" id="TIGR02357">
    <property type="entry name" value="ECF_ThiT_YuaJ"/>
    <property type="match status" value="1"/>
</dbReference>
<name>A0A1G6B551_9STRE</name>
<evidence type="ECO:0000313" key="3">
    <source>
        <dbReference type="Proteomes" id="UP000182508"/>
    </source>
</evidence>
<feature type="transmembrane region" description="Helical" evidence="1">
    <location>
        <begin position="78"/>
        <end position="98"/>
    </location>
</feature>
<proteinExistence type="predicted"/>
<feature type="transmembrane region" description="Helical" evidence="1">
    <location>
        <begin position="7"/>
        <end position="24"/>
    </location>
</feature>
<gene>
    <name evidence="2" type="ORF">SAMN02910293_00794</name>
</gene>
<dbReference type="EMBL" id="FMXP01000009">
    <property type="protein sequence ID" value="SDB15774.1"/>
    <property type="molecule type" value="Genomic_DNA"/>
</dbReference>
<protein>
    <submittedName>
        <fullName evidence="2">Thiamine transporter</fullName>
    </submittedName>
</protein>
<dbReference type="GO" id="GO:0015234">
    <property type="term" value="F:thiamine transmembrane transporter activity"/>
    <property type="evidence" value="ECO:0007669"/>
    <property type="project" value="InterPro"/>
</dbReference>
<dbReference type="GO" id="GO:0005886">
    <property type="term" value="C:plasma membrane"/>
    <property type="evidence" value="ECO:0007669"/>
    <property type="project" value="InterPro"/>
</dbReference>
<dbReference type="Pfam" id="PF09515">
    <property type="entry name" value="Thia_YuaJ"/>
    <property type="match status" value="1"/>
</dbReference>
<dbReference type="eggNOG" id="COG3859">
    <property type="taxonomic scope" value="Bacteria"/>
</dbReference>
<keyword evidence="3" id="KW-1185">Reference proteome</keyword>